<dbReference type="Pfam" id="PF09851">
    <property type="entry name" value="SHOCT"/>
    <property type="match status" value="1"/>
</dbReference>
<reference evidence="3" key="1">
    <citation type="submission" date="2024-01" db="EMBL/GenBank/DDBJ databases">
        <title>Mycovorax composti gen. nov. sp. nov., a member of the family Chitinophagaceae isolated from button mushroom compost.</title>
        <authorList>
            <person name="Thai M."/>
            <person name="Bell T.L."/>
            <person name="Kertesz M.A."/>
        </authorList>
    </citation>
    <scope>NUCLEOTIDE SEQUENCE [LARGE SCALE GENOMIC DNA]</scope>
    <source>
        <strain evidence="3">C216</strain>
    </source>
</reference>
<protein>
    <recommendedName>
        <fullName evidence="1">SHOCT domain-containing protein</fullName>
    </recommendedName>
</protein>
<accession>A0ABZ2EJV1</accession>
<gene>
    <name evidence="2" type="ORF">PIECOFPK_01463</name>
</gene>
<evidence type="ECO:0000313" key="3">
    <source>
        <dbReference type="Proteomes" id="UP001321305"/>
    </source>
</evidence>
<keyword evidence="3" id="KW-1185">Reference proteome</keyword>
<dbReference type="Proteomes" id="UP001321305">
    <property type="component" value="Chromosome"/>
</dbReference>
<feature type="domain" description="SHOCT" evidence="1">
    <location>
        <begin position="158"/>
        <end position="185"/>
    </location>
</feature>
<evidence type="ECO:0000259" key="1">
    <source>
        <dbReference type="Pfam" id="PF09851"/>
    </source>
</evidence>
<dbReference type="InterPro" id="IPR018649">
    <property type="entry name" value="SHOCT"/>
</dbReference>
<dbReference type="EMBL" id="CP144143">
    <property type="protein sequence ID" value="WWC83737.1"/>
    <property type="molecule type" value="Genomic_DNA"/>
</dbReference>
<sequence>MKNILLLCLLIIPSLLLGQKFYVIEPDHKINDRISKRISQLGFVVARDIDEADIIAQMIYEKRKGYMSFKTGWKNEEYKYNKVGYIAFLNKDRDTLSATEEQGGKAKYYNTYVALSELTNKILKYDFDKNLFAAIKKVTPSSSANPQTTSSQNYSKADELSKLKKLLDEGVLTQEEFEAEKKKLLNK</sequence>
<proteinExistence type="predicted"/>
<evidence type="ECO:0000313" key="2">
    <source>
        <dbReference type="EMBL" id="WWC83737.1"/>
    </source>
</evidence>
<dbReference type="RefSeq" id="WP_409965475.1">
    <property type="nucleotide sequence ID" value="NZ_CP144143.1"/>
</dbReference>
<organism evidence="2 3">
    <name type="scientific">Mycovorax composti</name>
    <dbReference type="NCBI Taxonomy" id="2962693"/>
    <lineage>
        <taxon>Bacteria</taxon>
        <taxon>Pseudomonadati</taxon>
        <taxon>Bacteroidota</taxon>
        <taxon>Chitinophagia</taxon>
        <taxon>Chitinophagales</taxon>
        <taxon>Chitinophagaceae</taxon>
        <taxon>Mycovorax</taxon>
    </lineage>
</organism>
<name>A0ABZ2EJV1_9BACT</name>